<gene>
    <name evidence="2" type="ORF">SAMN05216378_3776</name>
</gene>
<keyword evidence="1" id="KW-1133">Transmembrane helix</keyword>
<dbReference type="Proteomes" id="UP000198855">
    <property type="component" value="Unassembled WGS sequence"/>
</dbReference>
<evidence type="ECO:0000256" key="1">
    <source>
        <dbReference type="SAM" id="Phobius"/>
    </source>
</evidence>
<evidence type="ECO:0000313" key="2">
    <source>
        <dbReference type="EMBL" id="SFE62717.1"/>
    </source>
</evidence>
<evidence type="ECO:0000313" key="3">
    <source>
        <dbReference type="Proteomes" id="UP000198855"/>
    </source>
</evidence>
<keyword evidence="1" id="KW-0472">Membrane</keyword>
<feature type="transmembrane region" description="Helical" evidence="1">
    <location>
        <begin position="6"/>
        <end position="32"/>
    </location>
</feature>
<keyword evidence="3" id="KW-1185">Reference proteome</keyword>
<dbReference type="EMBL" id="FOMT01000003">
    <property type="protein sequence ID" value="SFE62717.1"/>
    <property type="molecule type" value="Genomic_DNA"/>
</dbReference>
<sequence>MLPDRIFVRMLVLFRLIRASFVCNFVLAFFFYEKRESKLLTILP</sequence>
<dbReference type="AlphaFoldDB" id="A0A1I2C317"/>
<proteinExistence type="predicted"/>
<protein>
    <submittedName>
        <fullName evidence="2">Uncharacterized protein</fullName>
    </submittedName>
</protein>
<name>A0A1I2C317_9BACL</name>
<reference evidence="3" key="1">
    <citation type="submission" date="2016-10" db="EMBL/GenBank/DDBJ databases">
        <authorList>
            <person name="Varghese N."/>
            <person name="Submissions S."/>
        </authorList>
    </citation>
    <scope>NUCLEOTIDE SEQUENCE [LARGE SCALE GENOMIC DNA]</scope>
    <source>
        <strain evidence="3">CGMCC 1.10784</strain>
    </source>
</reference>
<keyword evidence="1" id="KW-0812">Transmembrane</keyword>
<organism evidence="2 3">
    <name type="scientific">Paenibacillus catalpae</name>
    <dbReference type="NCBI Taxonomy" id="1045775"/>
    <lineage>
        <taxon>Bacteria</taxon>
        <taxon>Bacillati</taxon>
        <taxon>Bacillota</taxon>
        <taxon>Bacilli</taxon>
        <taxon>Bacillales</taxon>
        <taxon>Paenibacillaceae</taxon>
        <taxon>Paenibacillus</taxon>
    </lineage>
</organism>
<accession>A0A1I2C317</accession>